<evidence type="ECO:0000256" key="7">
    <source>
        <dbReference type="ARBA" id="ARBA00022692"/>
    </source>
</evidence>
<feature type="compositionally biased region" description="Polar residues" evidence="18">
    <location>
        <begin position="36"/>
        <end position="46"/>
    </location>
</feature>
<dbReference type="PANTHER" id="PTHR47175">
    <property type="entry name" value="LIPASE ATG15-RELATED"/>
    <property type="match status" value="1"/>
</dbReference>
<evidence type="ECO:0000256" key="16">
    <source>
        <dbReference type="ARBA" id="ARBA00023180"/>
    </source>
</evidence>
<evidence type="ECO:0000256" key="11">
    <source>
        <dbReference type="ARBA" id="ARBA00022968"/>
    </source>
</evidence>
<keyword evidence="21" id="KW-1185">Reference proteome</keyword>
<keyword evidence="16" id="KW-0325">Glycoprotein</keyword>
<dbReference type="GO" id="GO:0034496">
    <property type="term" value="P:multivesicular body membrane disassembly"/>
    <property type="evidence" value="ECO:0007669"/>
    <property type="project" value="TreeGrafter"/>
</dbReference>
<evidence type="ECO:0000256" key="6">
    <source>
        <dbReference type="ARBA" id="ARBA00013279"/>
    </source>
</evidence>
<keyword evidence="12 19" id="KW-1133">Transmembrane helix</keyword>
<comment type="subunit">
    <text evidence="5">Binds to both phosphatidylinositol (PI) and phosphatidylinositol 3,5-bisphosphate (PIP2).</text>
</comment>
<dbReference type="InterPro" id="IPR050805">
    <property type="entry name" value="ATG15_Lipase"/>
</dbReference>
<dbReference type="GO" id="GO:0032585">
    <property type="term" value="C:multivesicular body membrane"/>
    <property type="evidence" value="ECO:0007669"/>
    <property type="project" value="UniProtKB-SubCell"/>
</dbReference>
<dbReference type="Gene3D" id="3.40.50.1820">
    <property type="entry name" value="alpha/beta hydrolase"/>
    <property type="match status" value="1"/>
</dbReference>
<evidence type="ECO:0000256" key="18">
    <source>
        <dbReference type="SAM" id="MobiDB-lite"/>
    </source>
</evidence>
<keyword evidence="15 19" id="KW-0472">Membrane</keyword>
<dbReference type="SUPFAM" id="SSF53474">
    <property type="entry name" value="alpha/beta-Hydrolases"/>
    <property type="match status" value="1"/>
</dbReference>
<dbReference type="Proteomes" id="UP000070544">
    <property type="component" value="Unassembled WGS sequence"/>
</dbReference>
<evidence type="ECO:0000256" key="19">
    <source>
        <dbReference type="SAM" id="Phobius"/>
    </source>
</evidence>
<evidence type="ECO:0000256" key="15">
    <source>
        <dbReference type="ARBA" id="ARBA00023136"/>
    </source>
</evidence>
<dbReference type="AlphaFoldDB" id="A0A139AF27"/>
<dbReference type="GO" id="GO:0006660">
    <property type="term" value="P:phosphatidylserine catabolic process"/>
    <property type="evidence" value="ECO:0007669"/>
    <property type="project" value="TreeGrafter"/>
</dbReference>
<evidence type="ECO:0000256" key="5">
    <source>
        <dbReference type="ARBA" id="ARBA00011137"/>
    </source>
</evidence>
<reference evidence="20 21" key="1">
    <citation type="journal article" date="2015" name="Genome Biol. Evol.">
        <title>Phylogenomic analyses indicate that early fungi evolved digesting cell walls of algal ancestors of land plants.</title>
        <authorList>
            <person name="Chang Y."/>
            <person name="Wang S."/>
            <person name="Sekimoto S."/>
            <person name="Aerts A.L."/>
            <person name="Choi C."/>
            <person name="Clum A."/>
            <person name="LaButti K.M."/>
            <person name="Lindquist E.A."/>
            <person name="Yee Ngan C."/>
            <person name="Ohm R.A."/>
            <person name="Salamov A.A."/>
            <person name="Grigoriev I.V."/>
            <person name="Spatafora J.W."/>
            <person name="Berbee M.L."/>
        </authorList>
    </citation>
    <scope>NUCLEOTIDE SEQUENCE [LARGE SCALE GENOMIC DNA]</scope>
    <source>
        <strain evidence="20 21">JEL478</strain>
    </source>
</reference>
<dbReference type="PANTHER" id="PTHR47175:SF2">
    <property type="entry name" value="LIPASE ATG15-RELATED"/>
    <property type="match status" value="1"/>
</dbReference>
<feature type="region of interest" description="Disordered" evidence="18">
    <location>
        <begin position="463"/>
        <end position="492"/>
    </location>
</feature>
<dbReference type="GO" id="GO:0004620">
    <property type="term" value="F:phospholipase activity"/>
    <property type="evidence" value="ECO:0007669"/>
    <property type="project" value="TreeGrafter"/>
</dbReference>
<evidence type="ECO:0000256" key="13">
    <source>
        <dbReference type="ARBA" id="ARBA00023006"/>
    </source>
</evidence>
<organism evidence="20 21">
    <name type="scientific">Gonapodya prolifera (strain JEL478)</name>
    <name type="common">Monoblepharis prolifera</name>
    <dbReference type="NCBI Taxonomy" id="1344416"/>
    <lineage>
        <taxon>Eukaryota</taxon>
        <taxon>Fungi</taxon>
        <taxon>Fungi incertae sedis</taxon>
        <taxon>Chytridiomycota</taxon>
        <taxon>Chytridiomycota incertae sedis</taxon>
        <taxon>Monoblepharidomycetes</taxon>
        <taxon>Monoblepharidales</taxon>
        <taxon>Gonapodyaceae</taxon>
        <taxon>Gonapodya</taxon>
    </lineage>
</organism>
<evidence type="ECO:0000256" key="3">
    <source>
        <dbReference type="ARBA" id="ARBA00004343"/>
    </source>
</evidence>
<feature type="region of interest" description="Disordered" evidence="18">
    <location>
        <begin position="509"/>
        <end position="548"/>
    </location>
</feature>
<dbReference type="GO" id="GO:0005775">
    <property type="term" value="C:vacuolar lumen"/>
    <property type="evidence" value="ECO:0007669"/>
    <property type="project" value="TreeGrafter"/>
</dbReference>
<keyword evidence="13" id="KW-0072">Autophagy</keyword>
<dbReference type="GO" id="GO:0046461">
    <property type="term" value="P:neutral lipid catabolic process"/>
    <property type="evidence" value="ECO:0007669"/>
    <property type="project" value="TreeGrafter"/>
</dbReference>
<name>A0A139AF27_GONPJ</name>
<keyword evidence="7 19" id="KW-0812">Transmembrane</keyword>
<protein>
    <recommendedName>
        <fullName evidence="6">triacylglycerol lipase</fullName>
        <ecNumber evidence="6">3.1.1.3</ecNumber>
    </recommendedName>
    <alternativeName>
        <fullName evidence="17">Autophagy-related protein 15</fullName>
    </alternativeName>
</protein>
<evidence type="ECO:0000313" key="21">
    <source>
        <dbReference type="Proteomes" id="UP000070544"/>
    </source>
</evidence>
<feature type="transmembrane region" description="Helical" evidence="19">
    <location>
        <begin position="55"/>
        <end position="76"/>
    </location>
</feature>
<keyword evidence="11" id="KW-0735">Signal-anchor</keyword>
<evidence type="ECO:0000313" key="20">
    <source>
        <dbReference type="EMBL" id="KXS15387.1"/>
    </source>
</evidence>
<dbReference type="InterPro" id="IPR029058">
    <property type="entry name" value="AB_hydrolase_fold"/>
</dbReference>
<comment type="catalytic activity">
    <reaction evidence="1">
        <text>a triacylglycerol + H2O = a diacylglycerol + a fatty acid + H(+)</text>
        <dbReference type="Rhea" id="RHEA:12044"/>
        <dbReference type="ChEBI" id="CHEBI:15377"/>
        <dbReference type="ChEBI" id="CHEBI:15378"/>
        <dbReference type="ChEBI" id="CHEBI:17855"/>
        <dbReference type="ChEBI" id="CHEBI:18035"/>
        <dbReference type="ChEBI" id="CHEBI:28868"/>
        <dbReference type="EC" id="3.1.1.3"/>
    </reaction>
</comment>
<feature type="region of interest" description="Disordered" evidence="18">
    <location>
        <begin position="1"/>
        <end position="46"/>
    </location>
</feature>
<keyword evidence="10" id="KW-0442">Lipid degradation</keyword>
<evidence type="ECO:0000256" key="14">
    <source>
        <dbReference type="ARBA" id="ARBA00023098"/>
    </source>
</evidence>
<gene>
    <name evidence="20" type="ORF">M427DRAFT_70011</name>
</gene>
<evidence type="ECO:0000256" key="9">
    <source>
        <dbReference type="ARBA" id="ARBA00022801"/>
    </source>
</evidence>
<evidence type="ECO:0000256" key="2">
    <source>
        <dbReference type="ARBA" id="ARBA00004270"/>
    </source>
</evidence>
<dbReference type="GO" id="GO:0034727">
    <property type="term" value="P:piecemeal microautophagy of the nucleus"/>
    <property type="evidence" value="ECO:0007669"/>
    <property type="project" value="TreeGrafter"/>
</dbReference>
<proteinExistence type="inferred from homology"/>
<accession>A0A139AF27</accession>
<dbReference type="EC" id="3.1.1.3" evidence="6"/>
<keyword evidence="14" id="KW-0443">Lipid metabolism</keyword>
<evidence type="ECO:0000256" key="12">
    <source>
        <dbReference type="ARBA" id="ARBA00022989"/>
    </source>
</evidence>
<keyword evidence="9 20" id="KW-0378">Hydrolase</keyword>
<dbReference type="EMBL" id="KQ965762">
    <property type="protein sequence ID" value="KXS15387.1"/>
    <property type="molecule type" value="Genomic_DNA"/>
</dbReference>
<keyword evidence="8" id="KW-0967">Endosome</keyword>
<evidence type="ECO:0000256" key="4">
    <source>
        <dbReference type="ARBA" id="ARBA00010701"/>
    </source>
</evidence>
<dbReference type="OrthoDB" id="58570at2759"/>
<comment type="similarity">
    <text evidence="4">Belongs to the AB hydrolase superfamily. Lipase family.</text>
</comment>
<dbReference type="GO" id="GO:0004806">
    <property type="term" value="F:triacylglycerol lipase activity"/>
    <property type="evidence" value="ECO:0007669"/>
    <property type="project" value="UniProtKB-EC"/>
</dbReference>
<evidence type="ECO:0000256" key="1">
    <source>
        <dbReference type="ARBA" id="ARBA00001024"/>
    </source>
</evidence>
<dbReference type="STRING" id="1344416.A0A139AF27"/>
<evidence type="ECO:0000256" key="10">
    <source>
        <dbReference type="ARBA" id="ARBA00022963"/>
    </source>
</evidence>
<comment type="subcellular location">
    <subcellularLocation>
        <location evidence="3">Endosome</location>
        <location evidence="3">Multivesicular body membrane</location>
        <topology evidence="3">Single-pass type II membrane protein</topology>
    </subcellularLocation>
    <subcellularLocation>
        <location evidence="2">Prevacuolar compartment membrane</location>
        <topology evidence="2">Single-pass type II membrane protein</topology>
    </subcellularLocation>
</comment>
<evidence type="ECO:0000256" key="17">
    <source>
        <dbReference type="ARBA" id="ARBA00029828"/>
    </source>
</evidence>
<sequence length="676" mass="72061">MLRHHTDSSPWTERAGDTRLPQDNDTIETTPLLDSDSPSGLAQPRRTSSRFSTSVLQLAAGLIAVCLVVAGVVLGWRSAGWRDVQVAVAVDGAVGRGEQATTPPATASPISLLRLSRILHLSPPSTSNAFKQLRLPLPADTLLAQSTSGAKGHSYFHPVSLKHQTYMAPPLGTGAGAGAGEVEELTLEERPVPVPQMEDPMTVLSLAYMAWNTYTEPNTGDWVDVPGWNETAGFGWSEEGIRGYVFEAHDPSSPSSSPPLVAVVIKGTSLNTLGLGGPTSPSDKLNDNMMFSCCCGKEDRSWWAVCPCYAGKTQGKMSCDGECIRESCGPAFPDSYYNLATEIVRYVRRTYPTSTIWAVGHSLGGALATSVGLRFRIPAVSFEAPGEALWASRVGALPRGAPGPDAASRLAFHESLPIFHVGNDGDPIFLGKCRGARSSCYYVGYAIETRCHNGKWCIYETDKLSQPPPEDDEPQPEPEPSPVPAPGDGGGGGGGGWCWHGFGWCKDKSNGTDTPTDPGTEPPSPSPAPSPAPAPPSSGDDTPEPPGDPWCFFWCSKSTSTSSALAKRDLEAQGVLGLYATTTSHDYFARREALYNAVRESARAAVESSGDIEGSLENFPSPQESGQVGATSTLSVNHHRIAWFVQNVLLKWSLPVPACVPQDGGECEDCAWWDFV</sequence>
<evidence type="ECO:0000256" key="8">
    <source>
        <dbReference type="ARBA" id="ARBA00022753"/>
    </source>
</evidence>
<feature type="compositionally biased region" description="Pro residues" evidence="18">
    <location>
        <begin position="520"/>
        <end position="536"/>
    </location>
</feature>